<feature type="transmembrane region" description="Helical" evidence="1">
    <location>
        <begin position="32"/>
        <end position="50"/>
    </location>
</feature>
<comment type="caution">
    <text evidence="2">The sequence shown here is derived from an EMBL/GenBank/DDBJ whole genome shotgun (WGS) entry which is preliminary data.</text>
</comment>
<evidence type="ECO:0000313" key="2">
    <source>
        <dbReference type="EMBL" id="RNA30109.1"/>
    </source>
</evidence>
<organism evidence="2 3">
    <name type="scientific">Brachionus plicatilis</name>
    <name type="common">Marine rotifer</name>
    <name type="synonym">Brachionus muelleri</name>
    <dbReference type="NCBI Taxonomy" id="10195"/>
    <lineage>
        <taxon>Eukaryota</taxon>
        <taxon>Metazoa</taxon>
        <taxon>Spiralia</taxon>
        <taxon>Gnathifera</taxon>
        <taxon>Rotifera</taxon>
        <taxon>Eurotatoria</taxon>
        <taxon>Monogononta</taxon>
        <taxon>Pseudotrocha</taxon>
        <taxon>Ploima</taxon>
        <taxon>Brachionidae</taxon>
        <taxon>Brachionus</taxon>
    </lineage>
</organism>
<accession>A0A3M7S377</accession>
<proteinExistence type="predicted"/>
<name>A0A3M7S377_BRAPC</name>
<keyword evidence="1" id="KW-1133">Transmembrane helix</keyword>
<sequence>MKYPSLSVRSSRLLDRFELIIFELFYKNNQCGSFIILLMFLLSVILVQLVKDLKFIINNDLQFAYKWNKMSKPFQHINDVYMVKSNKKSDFTRNEGEQYLSILESKTWTTLDEMIFSLNSIRIVQVNRENWKLNREACKITTNLNHNLNFFYRGLSDNSFKAESFQINCFICVMNN</sequence>
<evidence type="ECO:0000313" key="3">
    <source>
        <dbReference type="Proteomes" id="UP000276133"/>
    </source>
</evidence>
<keyword evidence="1" id="KW-0472">Membrane</keyword>
<gene>
    <name evidence="2" type="ORF">BpHYR1_005457</name>
</gene>
<dbReference type="AlphaFoldDB" id="A0A3M7S377"/>
<keyword evidence="3" id="KW-1185">Reference proteome</keyword>
<protein>
    <submittedName>
        <fullName evidence="2">Uncharacterized protein</fullName>
    </submittedName>
</protein>
<evidence type="ECO:0000256" key="1">
    <source>
        <dbReference type="SAM" id="Phobius"/>
    </source>
</evidence>
<reference evidence="2 3" key="1">
    <citation type="journal article" date="2018" name="Sci. Rep.">
        <title>Genomic signatures of local adaptation to the degree of environmental predictability in rotifers.</title>
        <authorList>
            <person name="Franch-Gras L."/>
            <person name="Hahn C."/>
            <person name="Garcia-Roger E.M."/>
            <person name="Carmona M.J."/>
            <person name="Serra M."/>
            <person name="Gomez A."/>
        </authorList>
    </citation>
    <scope>NUCLEOTIDE SEQUENCE [LARGE SCALE GENOMIC DNA]</scope>
    <source>
        <strain evidence="2">HYR1</strain>
    </source>
</reference>
<dbReference type="Proteomes" id="UP000276133">
    <property type="component" value="Unassembled WGS sequence"/>
</dbReference>
<keyword evidence="1" id="KW-0812">Transmembrane</keyword>
<dbReference type="EMBL" id="REGN01002122">
    <property type="protein sequence ID" value="RNA30109.1"/>
    <property type="molecule type" value="Genomic_DNA"/>
</dbReference>